<dbReference type="InterPro" id="IPR014349">
    <property type="entry name" value="Rieske_Fe-S_prot"/>
</dbReference>
<accession>A0A136PIT9</accession>
<organism evidence="12 13">
    <name type="scientific">Micromonospora rosaria</name>
    <dbReference type="NCBI Taxonomy" id="47874"/>
    <lineage>
        <taxon>Bacteria</taxon>
        <taxon>Bacillati</taxon>
        <taxon>Actinomycetota</taxon>
        <taxon>Actinomycetes</taxon>
        <taxon>Micromonosporales</taxon>
        <taxon>Micromonosporaceae</taxon>
        <taxon>Micromonospora</taxon>
    </lineage>
</organism>
<proteinExistence type="predicted"/>
<dbReference type="GO" id="GO:0016705">
    <property type="term" value="F:oxidoreductase activity, acting on paired donors, with incorporation or reduction of molecular oxygen"/>
    <property type="evidence" value="ECO:0007669"/>
    <property type="project" value="UniProtKB-ARBA"/>
</dbReference>
<evidence type="ECO:0000313" key="13">
    <source>
        <dbReference type="Proteomes" id="UP000070620"/>
    </source>
</evidence>
<protein>
    <recommendedName>
        <fullName evidence="2">Cytochrome bc1 complex Rieske iron-sulfur subunit</fullName>
    </recommendedName>
    <alternativeName>
        <fullName evidence="8">Cytochrome bc1 reductase complex subunit QcrA</fullName>
    </alternativeName>
</protein>
<evidence type="ECO:0000256" key="10">
    <source>
        <dbReference type="SAM" id="MobiDB-lite"/>
    </source>
</evidence>
<feature type="non-terminal residue" evidence="12">
    <location>
        <position position="1"/>
    </location>
</feature>
<dbReference type="PRINTS" id="PR00162">
    <property type="entry name" value="RIESKE"/>
</dbReference>
<dbReference type="GO" id="GO:0016020">
    <property type="term" value="C:membrane"/>
    <property type="evidence" value="ECO:0007669"/>
    <property type="project" value="InterPro"/>
</dbReference>
<evidence type="ECO:0000256" key="5">
    <source>
        <dbReference type="ARBA" id="ARBA00023004"/>
    </source>
</evidence>
<reference evidence="12 13" key="1">
    <citation type="submission" date="2016-01" db="EMBL/GenBank/DDBJ databases">
        <title>Whole genome sequence and analysis of Micromonospora rosaria DSM 803, which can produce antibacterial substance rosamicin.</title>
        <authorList>
            <person name="Yang H."/>
            <person name="He X."/>
            <person name="Zhu D."/>
        </authorList>
    </citation>
    <scope>NUCLEOTIDE SEQUENCE [LARGE SCALE GENOMIC DNA]</scope>
    <source>
        <strain evidence="12 13">DSM 803</strain>
    </source>
</reference>
<evidence type="ECO:0000313" key="12">
    <source>
        <dbReference type="EMBL" id="KXK58318.1"/>
    </source>
</evidence>
<dbReference type="EMBL" id="LRQV01000210">
    <property type="protein sequence ID" value="KXK58318.1"/>
    <property type="molecule type" value="Genomic_DNA"/>
</dbReference>
<keyword evidence="7" id="KW-1015">Disulfide bond</keyword>
<dbReference type="GO" id="GO:0046872">
    <property type="term" value="F:metal ion binding"/>
    <property type="evidence" value="ECO:0007669"/>
    <property type="project" value="UniProtKB-KW"/>
</dbReference>
<evidence type="ECO:0000256" key="9">
    <source>
        <dbReference type="ARBA" id="ARBA00034078"/>
    </source>
</evidence>
<dbReference type="Gene3D" id="2.102.10.10">
    <property type="entry name" value="Rieske [2Fe-2S] iron-sulphur domain"/>
    <property type="match status" value="1"/>
</dbReference>
<dbReference type="InterPro" id="IPR036922">
    <property type="entry name" value="Rieske_2Fe-2S_sf"/>
</dbReference>
<dbReference type="CDD" id="cd03467">
    <property type="entry name" value="Rieske"/>
    <property type="match status" value="1"/>
</dbReference>
<dbReference type="FunFam" id="2.102.10.10:FF:000016">
    <property type="entry name" value="Nitrite reductase/ring-hydroxylating ferredoxin subunit"/>
    <property type="match status" value="1"/>
</dbReference>
<dbReference type="SUPFAM" id="SSF50022">
    <property type="entry name" value="ISP domain"/>
    <property type="match status" value="1"/>
</dbReference>
<evidence type="ECO:0000256" key="3">
    <source>
        <dbReference type="ARBA" id="ARBA00022714"/>
    </source>
</evidence>
<dbReference type="InterPro" id="IPR017941">
    <property type="entry name" value="Rieske_2Fe-2S"/>
</dbReference>
<keyword evidence="13" id="KW-1185">Reference proteome</keyword>
<keyword evidence="4" id="KW-0479">Metal-binding</keyword>
<dbReference type="RefSeq" id="WP_067373751.1">
    <property type="nucleotide sequence ID" value="NZ_LRQV01000210.1"/>
</dbReference>
<keyword evidence="6" id="KW-0411">Iron-sulfur</keyword>
<feature type="region of interest" description="Disordered" evidence="10">
    <location>
        <begin position="1"/>
        <end position="36"/>
    </location>
</feature>
<dbReference type="Proteomes" id="UP000070620">
    <property type="component" value="Unassembled WGS sequence"/>
</dbReference>
<name>A0A136PIT9_9ACTN</name>
<evidence type="ECO:0000256" key="6">
    <source>
        <dbReference type="ARBA" id="ARBA00023014"/>
    </source>
</evidence>
<feature type="compositionally biased region" description="Gly residues" evidence="10">
    <location>
        <begin position="24"/>
        <end position="34"/>
    </location>
</feature>
<comment type="caution">
    <text evidence="12">The sequence shown here is derived from an EMBL/GenBank/DDBJ whole genome shotgun (WGS) entry which is preliminary data.</text>
</comment>
<feature type="compositionally biased region" description="Low complexity" evidence="10">
    <location>
        <begin position="1"/>
        <end position="23"/>
    </location>
</feature>
<evidence type="ECO:0000256" key="2">
    <source>
        <dbReference type="ARBA" id="ARBA00015816"/>
    </source>
</evidence>
<evidence type="ECO:0000256" key="4">
    <source>
        <dbReference type="ARBA" id="ARBA00022723"/>
    </source>
</evidence>
<evidence type="ECO:0000256" key="1">
    <source>
        <dbReference type="ARBA" id="ARBA00002494"/>
    </source>
</evidence>
<dbReference type="PANTHER" id="PTHR10134">
    <property type="entry name" value="CYTOCHROME B-C1 COMPLEX SUBUNIT RIESKE, MITOCHONDRIAL"/>
    <property type="match status" value="1"/>
</dbReference>
<dbReference type="AlphaFoldDB" id="A0A136PIT9"/>
<keyword evidence="5" id="KW-0408">Iron</keyword>
<dbReference type="OrthoDB" id="25106at2"/>
<feature type="domain" description="Rieske" evidence="11">
    <location>
        <begin position="35"/>
        <end position="127"/>
    </location>
</feature>
<gene>
    <name evidence="12" type="ORF">AWW66_30445</name>
</gene>
<dbReference type="PROSITE" id="PS51296">
    <property type="entry name" value="RIESKE"/>
    <property type="match status" value="1"/>
</dbReference>
<evidence type="ECO:0000259" key="11">
    <source>
        <dbReference type="PROSITE" id="PS51296"/>
    </source>
</evidence>
<dbReference type="GO" id="GO:0004497">
    <property type="term" value="F:monooxygenase activity"/>
    <property type="evidence" value="ECO:0007669"/>
    <property type="project" value="UniProtKB-ARBA"/>
</dbReference>
<evidence type="ECO:0000256" key="7">
    <source>
        <dbReference type="ARBA" id="ARBA00023157"/>
    </source>
</evidence>
<sequence length="128" mass="12001">VVAPGGPAPGATASGGTTTPAAGPTGGGPAGGGAPPLAALADIPVGGGQIFGDQQVVVTRPTADTVKAFSAACTHQGCTVTEVTGGTIVCACHNSVFDIADGSVRSGPAGRPLPEAAVTVDGDTIRLG</sequence>
<dbReference type="GO" id="GO:0051537">
    <property type="term" value="F:2 iron, 2 sulfur cluster binding"/>
    <property type="evidence" value="ECO:0007669"/>
    <property type="project" value="UniProtKB-KW"/>
</dbReference>
<dbReference type="Pfam" id="PF00355">
    <property type="entry name" value="Rieske"/>
    <property type="match status" value="1"/>
</dbReference>
<evidence type="ECO:0000256" key="8">
    <source>
        <dbReference type="ARBA" id="ARBA00029586"/>
    </source>
</evidence>
<dbReference type="InterPro" id="IPR005805">
    <property type="entry name" value="Rieske_Fe-S_prot_C"/>
</dbReference>
<comment type="function">
    <text evidence="1">Iron-sulfur subunit of the cytochrome bc1 complex, an essential component of the respiratory electron transport chain required for ATP synthesis. The bc1 complex catalyzes the oxidation of menaquinol and the reduction of cytochrome c in the respiratory chain. The bc1 complex operates through a Q-cycle mechanism that couples electron transfer to generation of the proton gradient that drives ATP synthesis.</text>
</comment>
<comment type="cofactor">
    <cofactor evidence="9">
        <name>[2Fe-2S] cluster</name>
        <dbReference type="ChEBI" id="CHEBI:190135"/>
    </cofactor>
</comment>
<keyword evidence="3" id="KW-0001">2Fe-2S</keyword>